<protein>
    <recommendedName>
        <fullName evidence="5">Cytidyltransferase-like domain-containing protein</fullName>
    </recommendedName>
</protein>
<evidence type="ECO:0008006" key="5">
    <source>
        <dbReference type="Google" id="ProtNLM"/>
    </source>
</evidence>
<dbReference type="Pfam" id="PF01467">
    <property type="entry name" value="CTP_transf_like"/>
    <property type="match status" value="1"/>
</dbReference>
<dbReference type="InterPro" id="IPR004821">
    <property type="entry name" value="Cyt_trans-like"/>
</dbReference>
<dbReference type="InterPro" id="IPR059117">
    <property type="entry name" value="APS_kinase_dom"/>
</dbReference>
<organism evidence="4">
    <name type="scientific">marine sediment metagenome</name>
    <dbReference type="NCBI Taxonomy" id="412755"/>
    <lineage>
        <taxon>unclassified sequences</taxon>
        <taxon>metagenomes</taxon>
        <taxon>ecological metagenomes</taxon>
    </lineage>
</organism>
<name>A0A0F9C0V6_9ZZZZ</name>
<comment type="caution">
    <text evidence="4">The sequence shown here is derived from an EMBL/GenBank/DDBJ whole genome shotgun (WGS) entry which is preliminary data.</text>
</comment>
<accession>A0A0F9C0V6</accession>
<dbReference type="PANTHER" id="PTHR42700:SF1">
    <property type="entry name" value="SULFATE ADENYLYLTRANSFERASE"/>
    <property type="match status" value="1"/>
</dbReference>
<dbReference type="SUPFAM" id="SSF52540">
    <property type="entry name" value="P-loop containing nucleoside triphosphate hydrolases"/>
    <property type="match status" value="1"/>
</dbReference>
<dbReference type="SUPFAM" id="SSF52374">
    <property type="entry name" value="Nucleotidylyl transferase"/>
    <property type="match status" value="1"/>
</dbReference>
<feature type="domain" description="Cytidyltransferase-like" evidence="2">
    <location>
        <begin position="5"/>
        <end position="67"/>
    </location>
</feature>
<dbReference type="GO" id="GO:0010134">
    <property type="term" value="P:sulfate assimilation via adenylyl sulfate reduction"/>
    <property type="evidence" value="ECO:0007669"/>
    <property type="project" value="TreeGrafter"/>
</dbReference>
<dbReference type="PANTHER" id="PTHR42700">
    <property type="entry name" value="SULFATE ADENYLYLTRANSFERASE"/>
    <property type="match status" value="1"/>
</dbReference>
<reference evidence="4" key="1">
    <citation type="journal article" date="2015" name="Nature">
        <title>Complex archaea that bridge the gap between prokaryotes and eukaryotes.</title>
        <authorList>
            <person name="Spang A."/>
            <person name="Saw J.H."/>
            <person name="Jorgensen S.L."/>
            <person name="Zaremba-Niedzwiedzka K."/>
            <person name="Martijn J."/>
            <person name="Lind A.E."/>
            <person name="van Eijk R."/>
            <person name="Schleper C."/>
            <person name="Guy L."/>
            <person name="Ettema T.J."/>
        </authorList>
    </citation>
    <scope>NUCLEOTIDE SEQUENCE</scope>
</reference>
<dbReference type="InterPro" id="IPR027417">
    <property type="entry name" value="P-loop_NTPase"/>
</dbReference>
<dbReference type="InterPro" id="IPR014729">
    <property type="entry name" value="Rossmann-like_a/b/a_fold"/>
</dbReference>
<evidence type="ECO:0000259" key="3">
    <source>
        <dbReference type="Pfam" id="PF01583"/>
    </source>
</evidence>
<dbReference type="GO" id="GO:0005737">
    <property type="term" value="C:cytoplasm"/>
    <property type="evidence" value="ECO:0007669"/>
    <property type="project" value="TreeGrafter"/>
</dbReference>
<dbReference type="Gene3D" id="3.40.50.620">
    <property type="entry name" value="HUPs"/>
    <property type="match status" value="1"/>
</dbReference>
<gene>
    <name evidence="4" type="ORF">LCGC14_2461400</name>
</gene>
<evidence type="ECO:0000259" key="2">
    <source>
        <dbReference type="Pfam" id="PF01467"/>
    </source>
</evidence>
<dbReference type="EMBL" id="LAZR01038331">
    <property type="protein sequence ID" value="KKL19842.1"/>
    <property type="molecule type" value="Genomic_DNA"/>
</dbReference>
<proteinExistence type="predicted"/>
<sequence>MSKSLFIGRWQPFHDGHRALIDHVLNEDKSVIIAVRDTEISESNPFTTKECVERIEYAYRDNPKVEVIIIPDISEVCYGRKVGWSVRRIRLNREIEEISATKIRNSKKRVIWLTGNVGSGKTSLAYLLKERLNAVVLDGDEMRASISLGAGFSKKEREVHNLRVARLAKILCDQGHNVVVSVIAPFRSTREKIMEIVNPYWIYIKGGEMGKNKPYEVPDVPDITIDPTKESLLESIEKIVKEVGDIMSS</sequence>
<dbReference type="GO" id="GO:0019379">
    <property type="term" value="P:sulfate assimilation, phosphoadenylyl sulfate reduction by phosphoadenylyl-sulfate reductase (thioredoxin)"/>
    <property type="evidence" value="ECO:0007669"/>
    <property type="project" value="TreeGrafter"/>
</dbReference>
<dbReference type="Pfam" id="PF01583">
    <property type="entry name" value="APS_kinase"/>
    <property type="match status" value="1"/>
</dbReference>
<keyword evidence="1" id="KW-0808">Transferase</keyword>
<evidence type="ECO:0000313" key="4">
    <source>
        <dbReference type="EMBL" id="KKL19842.1"/>
    </source>
</evidence>
<dbReference type="InterPro" id="IPR050512">
    <property type="entry name" value="Sulf_AdTrans/APS_kinase"/>
</dbReference>
<feature type="domain" description="APS kinase" evidence="3">
    <location>
        <begin position="109"/>
        <end position="198"/>
    </location>
</feature>
<dbReference type="AlphaFoldDB" id="A0A0F9C0V6"/>
<dbReference type="GO" id="GO:0004781">
    <property type="term" value="F:sulfate adenylyltransferase (ATP) activity"/>
    <property type="evidence" value="ECO:0007669"/>
    <property type="project" value="TreeGrafter"/>
</dbReference>
<evidence type="ECO:0000256" key="1">
    <source>
        <dbReference type="ARBA" id="ARBA00022679"/>
    </source>
</evidence>
<dbReference type="Gene3D" id="3.40.50.300">
    <property type="entry name" value="P-loop containing nucleotide triphosphate hydrolases"/>
    <property type="match status" value="1"/>
</dbReference>